<reference evidence="2 3" key="1">
    <citation type="journal article" date="2016" name="Nat. Commun.">
        <title>Ectomycorrhizal ecology is imprinted in the genome of the dominant symbiotic fungus Cenococcum geophilum.</title>
        <authorList>
            <consortium name="DOE Joint Genome Institute"/>
            <person name="Peter M."/>
            <person name="Kohler A."/>
            <person name="Ohm R.A."/>
            <person name="Kuo A."/>
            <person name="Krutzmann J."/>
            <person name="Morin E."/>
            <person name="Arend M."/>
            <person name="Barry K.W."/>
            <person name="Binder M."/>
            <person name="Choi C."/>
            <person name="Clum A."/>
            <person name="Copeland A."/>
            <person name="Grisel N."/>
            <person name="Haridas S."/>
            <person name="Kipfer T."/>
            <person name="LaButti K."/>
            <person name="Lindquist E."/>
            <person name="Lipzen A."/>
            <person name="Maire R."/>
            <person name="Meier B."/>
            <person name="Mihaltcheva S."/>
            <person name="Molinier V."/>
            <person name="Murat C."/>
            <person name="Poggeler S."/>
            <person name="Quandt C.A."/>
            <person name="Sperisen C."/>
            <person name="Tritt A."/>
            <person name="Tisserant E."/>
            <person name="Crous P.W."/>
            <person name="Henrissat B."/>
            <person name="Nehls U."/>
            <person name="Egli S."/>
            <person name="Spatafora J.W."/>
            <person name="Grigoriev I.V."/>
            <person name="Martin F.M."/>
        </authorList>
    </citation>
    <scope>NUCLEOTIDE SEQUENCE [LARGE SCALE GENOMIC DNA]</scope>
    <source>
        <strain evidence="2 3">CBS 459.81</strain>
    </source>
</reference>
<evidence type="ECO:0000259" key="1">
    <source>
        <dbReference type="Pfam" id="PF06985"/>
    </source>
</evidence>
<dbReference type="PANTHER" id="PTHR24148:SF73">
    <property type="entry name" value="HET DOMAIN PROTEIN (AFU_ORTHOLOGUE AFUA_8G01020)"/>
    <property type="match status" value="1"/>
</dbReference>
<evidence type="ECO:0000313" key="2">
    <source>
        <dbReference type="EMBL" id="OCK78086.1"/>
    </source>
</evidence>
<evidence type="ECO:0000313" key="3">
    <source>
        <dbReference type="Proteomes" id="UP000250266"/>
    </source>
</evidence>
<proteinExistence type="predicted"/>
<feature type="domain" description="Heterokaryon incompatibility" evidence="1">
    <location>
        <begin position="47"/>
        <end position="174"/>
    </location>
</feature>
<dbReference type="Pfam" id="PF06985">
    <property type="entry name" value="HET"/>
    <property type="match status" value="1"/>
</dbReference>
<gene>
    <name evidence="2" type="ORF">K432DRAFT_357392</name>
</gene>
<organism evidence="2 3">
    <name type="scientific">Lepidopterella palustris CBS 459.81</name>
    <dbReference type="NCBI Taxonomy" id="1314670"/>
    <lineage>
        <taxon>Eukaryota</taxon>
        <taxon>Fungi</taxon>
        <taxon>Dikarya</taxon>
        <taxon>Ascomycota</taxon>
        <taxon>Pezizomycotina</taxon>
        <taxon>Dothideomycetes</taxon>
        <taxon>Pleosporomycetidae</taxon>
        <taxon>Mytilinidiales</taxon>
        <taxon>Argynnaceae</taxon>
        <taxon>Lepidopterella</taxon>
    </lineage>
</organism>
<accession>A0A8E2E6I2</accession>
<sequence length="557" mass="62011">MGSISYSPLNQARQEIRLICLHPGQWTDPISINLTISSLHSAKLPFFEAVSYTWGDPSAVIPVIISEITVSITRSVENVLRRFRFANSVRLLWIDALCINQNDIAERAVQVKLMDRIYSRASRVLIYLGEADHRSDRAMDAIAERKTSTGSIQNLVLEFFETRQWFQRVWVLQEVALATYALAICGSKCVPWANFPAWWAQNAASLQDKSPPSALAYNPVTNKSFLEQLHDTRASRATDPRDKVFALAAMSPPEDRLFIEPNYMKPVASIYIDVAFKMVHHYKSLRILSATQPLYGQVCPEFSGKLPSWVPNWSKESALTSLGLSNIYREPFDAGGSTAFTRSEEDNNKLLCYGALLDIITETGKACPFETSGGESVAQVLTEWNRLASSVNGTHSQTSSRLGQGVFFVGEQFFIVGPAQETIWPTFRAVPTPTLELTPEELAKREAGPATMEDLKFCLGRRFLMTAGGLFGLAPPQALPGDIIVILLGAPVPQVLRKHDGYYELVGECYVHGVMGGEALADLKKDITQIVPEHRVRPFYKDISGNSGLTLDWFELR</sequence>
<protein>
    <submittedName>
        <fullName evidence="2">HET-domain-containing protein</fullName>
    </submittedName>
</protein>
<dbReference type="PANTHER" id="PTHR24148">
    <property type="entry name" value="ANKYRIN REPEAT DOMAIN-CONTAINING PROTEIN 39 HOMOLOG-RELATED"/>
    <property type="match status" value="1"/>
</dbReference>
<dbReference type="EMBL" id="KV745081">
    <property type="protein sequence ID" value="OCK78086.1"/>
    <property type="molecule type" value="Genomic_DNA"/>
</dbReference>
<dbReference type="Pfam" id="PF26639">
    <property type="entry name" value="Het-6_barrel"/>
    <property type="match status" value="1"/>
</dbReference>
<dbReference type="InterPro" id="IPR010730">
    <property type="entry name" value="HET"/>
</dbReference>
<dbReference type="Proteomes" id="UP000250266">
    <property type="component" value="Unassembled WGS sequence"/>
</dbReference>
<name>A0A8E2E6I2_9PEZI</name>
<dbReference type="InterPro" id="IPR052895">
    <property type="entry name" value="HetReg/Transcr_Mod"/>
</dbReference>
<keyword evidence="3" id="KW-1185">Reference proteome</keyword>
<dbReference type="AlphaFoldDB" id="A0A8E2E6I2"/>
<dbReference type="OrthoDB" id="2157530at2759"/>